<name>A0A080M3J8_9PROT</name>
<dbReference type="AlphaFoldDB" id="A0A080M3J8"/>
<dbReference type="SUPFAM" id="SSF53955">
    <property type="entry name" value="Lysozyme-like"/>
    <property type="match status" value="1"/>
</dbReference>
<dbReference type="Pfam" id="PF01464">
    <property type="entry name" value="SLT"/>
    <property type="match status" value="1"/>
</dbReference>
<dbReference type="Pfam" id="PF08238">
    <property type="entry name" value="Sel1"/>
    <property type="match status" value="2"/>
</dbReference>
<sequence>MEPDCFRCLALLRRGVLVHCGMLGFLLATSVAAADVPSEAAAERLLALRKEAQAHEHGEGVPRDYARAVKLYCDAARLGDPEAQFSLGWMYANGRGVERDDARAAYFFSLAAKQGHLQSQKMQRFVGDPTPEVPECMRPLLPPPAEDGGDEMLPRNEAQKMVVGLVHQLAPEYGVSPRLALAVIRTESNFNTAALSNKNAQGLMQLIPDTSARFNVKNPFNPEQNLRGGLAYLRWLLAYFEGDVSLVAAAYNAGEGAVNRYRGVPPYAETRGYVQRIIGLFKRDDHPYDARITTPSPELPRIRLGKGAQG</sequence>
<proteinExistence type="inferred from homology"/>
<dbReference type="InterPro" id="IPR011990">
    <property type="entry name" value="TPR-like_helical_dom_sf"/>
</dbReference>
<dbReference type="SUPFAM" id="SSF81901">
    <property type="entry name" value="HCP-like"/>
    <property type="match status" value="1"/>
</dbReference>
<dbReference type="InterPro" id="IPR008258">
    <property type="entry name" value="Transglycosylase_SLT_dom_1"/>
</dbReference>
<reference evidence="5 6" key="1">
    <citation type="submission" date="2014-02" db="EMBL/GenBank/DDBJ databases">
        <title>Expanding our view of genomic diversity in Candidatus Accumulibacter clades.</title>
        <authorList>
            <person name="Skennerton C.T."/>
            <person name="Barr J.J."/>
            <person name="Slater F.R."/>
            <person name="Bond P.L."/>
            <person name="Tyson G.W."/>
        </authorList>
    </citation>
    <scope>NUCLEOTIDE SEQUENCE [LARGE SCALE GENOMIC DNA]</scope>
    <source>
        <strain evidence="6">BA-91</strain>
    </source>
</reference>
<dbReference type="SMART" id="SM00671">
    <property type="entry name" value="SEL1"/>
    <property type="match status" value="2"/>
</dbReference>
<keyword evidence="5" id="KW-0456">Lyase</keyword>
<dbReference type="InterPro" id="IPR006597">
    <property type="entry name" value="Sel1-like"/>
</dbReference>
<evidence type="ECO:0000259" key="4">
    <source>
        <dbReference type="Pfam" id="PF01464"/>
    </source>
</evidence>
<feature type="chain" id="PRO_5001751054" evidence="3">
    <location>
        <begin position="34"/>
        <end position="310"/>
    </location>
</feature>
<evidence type="ECO:0000256" key="3">
    <source>
        <dbReference type="SAM" id="SignalP"/>
    </source>
</evidence>
<feature type="signal peptide" evidence="3">
    <location>
        <begin position="1"/>
        <end position="33"/>
    </location>
</feature>
<dbReference type="PANTHER" id="PTHR37423">
    <property type="entry name" value="SOLUBLE LYTIC MUREIN TRANSGLYCOSYLASE-RELATED"/>
    <property type="match status" value="1"/>
</dbReference>
<dbReference type="Gene3D" id="1.10.530.10">
    <property type="match status" value="1"/>
</dbReference>
<feature type="region of interest" description="Disordered" evidence="2">
    <location>
        <begin position="289"/>
        <end position="310"/>
    </location>
</feature>
<gene>
    <name evidence="5" type="primary">mltC</name>
    <name evidence="5" type="ORF">AW09_003129</name>
</gene>
<dbReference type="GO" id="GO:0016829">
    <property type="term" value="F:lyase activity"/>
    <property type="evidence" value="ECO:0007669"/>
    <property type="project" value="UniProtKB-KW"/>
</dbReference>
<protein>
    <submittedName>
        <fullName evidence="5">Membrane-bound lytic murein transglycosylase C</fullName>
        <ecNumber evidence="5">4.2.2.-</ecNumber>
    </submittedName>
</protein>
<dbReference type="Proteomes" id="UP000020077">
    <property type="component" value="Unassembled WGS sequence"/>
</dbReference>
<evidence type="ECO:0000256" key="1">
    <source>
        <dbReference type="ARBA" id="ARBA00007734"/>
    </source>
</evidence>
<keyword evidence="3" id="KW-0732">Signal</keyword>
<evidence type="ECO:0000313" key="6">
    <source>
        <dbReference type="Proteomes" id="UP000020077"/>
    </source>
</evidence>
<feature type="domain" description="Transglycosylase SLT" evidence="4">
    <location>
        <begin position="168"/>
        <end position="262"/>
    </location>
</feature>
<dbReference type="InterPro" id="IPR023346">
    <property type="entry name" value="Lysozyme-like_dom_sf"/>
</dbReference>
<dbReference type="PANTHER" id="PTHR37423:SF2">
    <property type="entry name" value="MEMBRANE-BOUND LYTIC MUREIN TRANSGLYCOSYLASE C"/>
    <property type="match status" value="1"/>
</dbReference>
<accession>A0A080M3J8</accession>
<organism evidence="5 6">
    <name type="scientific">Candidatus Accumulibacter phosphatis</name>
    <dbReference type="NCBI Taxonomy" id="327160"/>
    <lineage>
        <taxon>Bacteria</taxon>
        <taxon>Pseudomonadati</taxon>
        <taxon>Pseudomonadota</taxon>
        <taxon>Betaproteobacteria</taxon>
        <taxon>Candidatus Accumulibacter</taxon>
    </lineage>
</organism>
<comment type="similarity">
    <text evidence="1">Belongs to the transglycosylase Slt family.</text>
</comment>
<dbReference type="EMBL" id="JDVG02000502">
    <property type="protein sequence ID" value="KFB71724.1"/>
    <property type="molecule type" value="Genomic_DNA"/>
</dbReference>
<evidence type="ECO:0000313" key="5">
    <source>
        <dbReference type="EMBL" id="KFB71724.1"/>
    </source>
</evidence>
<dbReference type="Gene3D" id="1.25.40.10">
    <property type="entry name" value="Tetratricopeptide repeat domain"/>
    <property type="match status" value="1"/>
</dbReference>
<dbReference type="CDD" id="cd00254">
    <property type="entry name" value="LT-like"/>
    <property type="match status" value="1"/>
</dbReference>
<dbReference type="EC" id="4.2.2.-" evidence="5"/>
<evidence type="ECO:0000256" key="2">
    <source>
        <dbReference type="SAM" id="MobiDB-lite"/>
    </source>
</evidence>
<comment type="caution">
    <text evidence="5">The sequence shown here is derived from an EMBL/GenBank/DDBJ whole genome shotgun (WGS) entry which is preliminary data.</text>
</comment>